<dbReference type="SUPFAM" id="SSF50985">
    <property type="entry name" value="RCC1/BLIP-II"/>
    <property type="match status" value="1"/>
</dbReference>
<dbReference type="Proteomes" id="UP001221898">
    <property type="component" value="Unassembled WGS sequence"/>
</dbReference>
<organism evidence="2 3">
    <name type="scientific">Aldrovandia affinis</name>
    <dbReference type="NCBI Taxonomy" id="143900"/>
    <lineage>
        <taxon>Eukaryota</taxon>
        <taxon>Metazoa</taxon>
        <taxon>Chordata</taxon>
        <taxon>Craniata</taxon>
        <taxon>Vertebrata</taxon>
        <taxon>Euteleostomi</taxon>
        <taxon>Actinopterygii</taxon>
        <taxon>Neopterygii</taxon>
        <taxon>Teleostei</taxon>
        <taxon>Notacanthiformes</taxon>
        <taxon>Halosauridae</taxon>
        <taxon>Aldrovandia</taxon>
    </lineage>
</organism>
<feature type="repeat" description="RCC1" evidence="1">
    <location>
        <begin position="34"/>
        <end position="89"/>
    </location>
</feature>
<evidence type="ECO:0000313" key="2">
    <source>
        <dbReference type="EMBL" id="KAJ8414928.1"/>
    </source>
</evidence>
<reference evidence="2" key="1">
    <citation type="journal article" date="2023" name="Science">
        <title>Genome structures resolve the early diversification of teleost fishes.</title>
        <authorList>
            <person name="Parey E."/>
            <person name="Louis A."/>
            <person name="Montfort J."/>
            <person name="Bouchez O."/>
            <person name="Roques C."/>
            <person name="Iampietro C."/>
            <person name="Lluch J."/>
            <person name="Castinel A."/>
            <person name="Donnadieu C."/>
            <person name="Desvignes T."/>
            <person name="Floi Bucao C."/>
            <person name="Jouanno E."/>
            <person name="Wen M."/>
            <person name="Mejri S."/>
            <person name="Dirks R."/>
            <person name="Jansen H."/>
            <person name="Henkel C."/>
            <person name="Chen W.J."/>
            <person name="Zahm M."/>
            <person name="Cabau C."/>
            <person name="Klopp C."/>
            <person name="Thompson A.W."/>
            <person name="Robinson-Rechavi M."/>
            <person name="Braasch I."/>
            <person name="Lecointre G."/>
            <person name="Bobe J."/>
            <person name="Postlethwait J.H."/>
            <person name="Berthelot C."/>
            <person name="Roest Crollius H."/>
            <person name="Guiguen Y."/>
        </authorList>
    </citation>
    <scope>NUCLEOTIDE SEQUENCE</scope>
    <source>
        <strain evidence="2">NC1722</strain>
    </source>
</reference>
<protein>
    <submittedName>
        <fullName evidence="2">Uncharacterized protein</fullName>
    </submittedName>
</protein>
<dbReference type="PROSITE" id="PS50012">
    <property type="entry name" value="RCC1_3"/>
    <property type="match status" value="1"/>
</dbReference>
<accession>A0AAD7WZS2</accession>
<proteinExistence type="predicted"/>
<dbReference type="PROSITE" id="PS00626">
    <property type="entry name" value="RCC1_2"/>
    <property type="match status" value="1"/>
</dbReference>
<name>A0AAD7WZS2_9TELE</name>
<gene>
    <name evidence="2" type="ORF">AAFF_G00024510</name>
</gene>
<dbReference type="Pfam" id="PF00415">
    <property type="entry name" value="RCC1"/>
    <property type="match status" value="1"/>
</dbReference>
<comment type="caution">
    <text evidence="2">The sequence shown here is derived from an EMBL/GenBank/DDBJ whole genome shotgun (WGS) entry which is preliminary data.</text>
</comment>
<evidence type="ECO:0000313" key="3">
    <source>
        <dbReference type="Proteomes" id="UP001221898"/>
    </source>
</evidence>
<sequence length="100" mass="10438">MTASRSMEDIHSFTSEAAAVHVMPSQRALFSQGAELQCWGCGDLGQTGRGGAGDVAPHRAMLEAFTPGKLGRVKLMACGSSHSIVVTGFSSYALPGPQDR</sequence>
<evidence type="ECO:0000256" key="1">
    <source>
        <dbReference type="PROSITE-ProRule" id="PRU00235"/>
    </source>
</evidence>
<keyword evidence="3" id="KW-1185">Reference proteome</keyword>
<dbReference type="EMBL" id="JAINUG010000011">
    <property type="protein sequence ID" value="KAJ8414928.1"/>
    <property type="molecule type" value="Genomic_DNA"/>
</dbReference>
<dbReference type="InterPro" id="IPR009091">
    <property type="entry name" value="RCC1/BLIP-II"/>
</dbReference>
<dbReference type="Gene3D" id="2.130.10.30">
    <property type="entry name" value="Regulator of chromosome condensation 1/beta-lactamase-inhibitor protein II"/>
    <property type="match status" value="1"/>
</dbReference>
<dbReference type="InterPro" id="IPR000408">
    <property type="entry name" value="Reg_chr_condens"/>
</dbReference>
<dbReference type="AlphaFoldDB" id="A0AAD7WZS2"/>